<feature type="region of interest" description="Disordered" evidence="1">
    <location>
        <begin position="1"/>
        <end position="39"/>
    </location>
</feature>
<reference evidence="2 3" key="1">
    <citation type="submission" date="2018-06" db="EMBL/GenBank/DDBJ databases">
        <title>Comparative genomics reveals the genomic features of Rhizophagus irregularis, R. cerebriforme, R. diaphanum and Gigaspora rosea, and their symbiotic lifestyle signature.</title>
        <authorList>
            <person name="Morin E."/>
            <person name="San Clemente H."/>
            <person name="Chen E.C.H."/>
            <person name="De La Providencia I."/>
            <person name="Hainaut M."/>
            <person name="Kuo A."/>
            <person name="Kohler A."/>
            <person name="Murat C."/>
            <person name="Tang N."/>
            <person name="Roy S."/>
            <person name="Loubradou J."/>
            <person name="Henrissat B."/>
            <person name="Grigoriev I.V."/>
            <person name="Corradi N."/>
            <person name="Roux C."/>
            <person name="Martin F.M."/>
        </authorList>
    </citation>
    <scope>NUCLEOTIDE SEQUENCE [LARGE SCALE GENOMIC DNA]</scope>
    <source>
        <strain evidence="2 3">DAOM 194757</strain>
    </source>
</reference>
<dbReference type="AlphaFoldDB" id="A0A397WBH6"/>
<gene>
    <name evidence="2" type="ORF">C2G38_2153559</name>
</gene>
<evidence type="ECO:0000313" key="2">
    <source>
        <dbReference type="EMBL" id="RIB30103.1"/>
    </source>
</evidence>
<evidence type="ECO:0000256" key="1">
    <source>
        <dbReference type="SAM" id="MobiDB-lite"/>
    </source>
</evidence>
<organism evidence="2 3">
    <name type="scientific">Gigaspora rosea</name>
    <dbReference type="NCBI Taxonomy" id="44941"/>
    <lineage>
        <taxon>Eukaryota</taxon>
        <taxon>Fungi</taxon>
        <taxon>Fungi incertae sedis</taxon>
        <taxon>Mucoromycota</taxon>
        <taxon>Glomeromycotina</taxon>
        <taxon>Glomeromycetes</taxon>
        <taxon>Diversisporales</taxon>
        <taxon>Gigasporaceae</taxon>
        <taxon>Gigaspora</taxon>
    </lineage>
</organism>
<protein>
    <submittedName>
        <fullName evidence="2">Uncharacterized protein</fullName>
    </submittedName>
</protein>
<proteinExistence type="predicted"/>
<evidence type="ECO:0000313" key="3">
    <source>
        <dbReference type="Proteomes" id="UP000266673"/>
    </source>
</evidence>
<name>A0A397WBH6_9GLOM</name>
<sequence>MNQSTNQIIGVQPQNNNNGGQPQRPQNIGGPQNTNGQFQRNLNIGMMPVRSQNTANTNTTTGVYTAVQQYADLTNGADPFTRAQDVGDLPSQNTRFSTLLFSGISLP</sequence>
<dbReference type="Proteomes" id="UP000266673">
    <property type="component" value="Unassembled WGS sequence"/>
</dbReference>
<dbReference type="OrthoDB" id="2441993at2759"/>
<comment type="caution">
    <text evidence="2">The sequence shown here is derived from an EMBL/GenBank/DDBJ whole genome shotgun (WGS) entry which is preliminary data.</text>
</comment>
<accession>A0A397WBH6</accession>
<dbReference type="EMBL" id="QKWP01000021">
    <property type="protein sequence ID" value="RIB30103.1"/>
    <property type="molecule type" value="Genomic_DNA"/>
</dbReference>
<feature type="compositionally biased region" description="Low complexity" evidence="1">
    <location>
        <begin position="1"/>
        <end position="33"/>
    </location>
</feature>
<keyword evidence="3" id="KW-1185">Reference proteome</keyword>